<evidence type="ECO:0000313" key="1">
    <source>
        <dbReference type="Proteomes" id="UP001652621"/>
    </source>
</evidence>
<reference evidence="2" key="1">
    <citation type="submission" date="2025-08" db="UniProtKB">
        <authorList>
            <consortium name="RefSeq"/>
        </authorList>
    </citation>
    <scope>IDENTIFICATION</scope>
    <source>
        <strain evidence="2">Aabys</strain>
        <tissue evidence="2">Whole body</tissue>
    </source>
</reference>
<gene>
    <name evidence="2" type="primary">LOC131803329</name>
</gene>
<dbReference type="GeneID" id="131803329"/>
<proteinExistence type="predicted"/>
<protein>
    <submittedName>
        <fullName evidence="2">Uncharacterized protein LOC131803329</fullName>
    </submittedName>
</protein>
<organism evidence="1 2">
    <name type="scientific">Musca domestica</name>
    <name type="common">House fly</name>
    <dbReference type="NCBI Taxonomy" id="7370"/>
    <lineage>
        <taxon>Eukaryota</taxon>
        <taxon>Metazoa</taxon>
        <taxon>Ecdysozoa</taxon>
        <taxon>Arthropoda</taxon>
        <taxon>Hexapoda</taxon>
        <taxon>Insecta</taxon>
        <taxon>Pterygota</taxon>
        <taxon>Neoptera</taxon>
        <taxon>Endopterygota</taxon>
        <taxon>Diptera</taxon>
        <taxon>Brachycera</taxon>
        <taxon>Muscomorpha</taxon>
        <taxon>Muscoidea</taxon>
        <taxon>Muscidae</taxon>
        <taxon>Musca</taxon>
    </lineage>
</organism>
<accession>A0ABM3V3T2</accession>
<dbReference type="RefSeq" id="XP_058980436.1">
    <property type="nucleotide sequence ID" value="XM_059124453.1"/>
</dbReference>
<dbReference type="Proteomes" id="UP001652621">
    <property type="component" value="Unplaced"/>
</dbReference>
<keyword evidence="1" id="KW-1185">Reference proteome</keyword>
<evidence type="ECO:0000313" key="2">
    <source>
        <dbReference type="RefSeq" id="XP_058980436.1"/>
    </source>
</evidence>
<sequence>MTTSLKNCDIFLEWLEVKDQSMSYVLAKLKEFIEDRIGRKMTGEEHIKVKNICYKLSSTWKKYYRKRDKVEMVLKDWFLMDTFKFDSEPDKSTSRGRPRINFEESSCRTKRRRVGELVASTSADIITTAAKRFSNVKETDIISVEKALALYVDMDLSVRQYNMMRNAVNAIHKNCFPSYYAIAEAKKKLIPENIEVTETSMNVPLQTLLDNTAKSILTKLQICPKNNITLECKWGFDGSSGHSLYKQKFRNEDATDEFMFVSSFVPLRILDDTNENVLWQNDRHSSSRLCRPIKILFTKENSQTINEVKENIEKEIADLDACVYIDNSYEIMISHRMKLTMIDGAVLNVLYGNKSCATCVLCGAKPSQMNDESIYQREVNEECYWNGISSLHAWIKFFECIVHIAYKLPVKTWRIDSRNTILVNENKIRIRRALKTNLGLLVDKIKPGYGTSNDGNTARRFFSNIEVAADITGVDRRLIYNFSLILRILSCGRFININLFHKLLQDTWQLYIDLYSWYYMPVTVHKILVHGIGYVRYSTSPLGLLSEEAIESCHKIIRSNRLKHTRKCGRVESNRDLIQYLILQSDPVISLNSHNILARNYNMEDIKSYICEENNLNIPEICSEDESDDCSEVCSE</sequence>
<name>A0ABM3V3T2_MUSDO</name>